<dbReference type="SUPFAM" id="SSF51735">
    <property type="entry name" value="NAD(P)-binding Rossmann-fold domains"/>
    <property type="match status" value="1"/>
</dbReference>
<feature type="domain" description="Gfo/Idh/MocA-like oxidoreductase N-terminal" evidence="1">
    <location>
        <begin position="9"/>
        <end position="129"/>
    </location>
</feature>
<proteinExistence type="predicted"/>
<dbReference type="Proteomes" id="UP001165488">
    <property type="component" value="Unassembled WGS sequence"/>
</dbReference>
<reference evidence="3" key="1">
    <citation type="submission" date="2022-03" db="EMBL/GenBank/DDBJ databases">
        <title>De novo assembled genomes of Belliella spp. (Cyclobacteriaceae) strains.</title>
        <authorList>
            <person name="Szabo A."/>
            <person name="Korponai K."/>
            <person name="Felfoldi T."/>
        </authorList>
    </citation>
    <scope>NUCLEOTIDE SEQUENCE</scope>
    <source>
        <strain evidence="3">DSM 107340</strain>
    </source>
</reference>
<dbReference type="InterPro" id="IPR055170">
    <property type="entry name" value="GFO_IDH_MocA-like_dom"/>
</dbReference>
<sequence length="330" mass="37322">MNKSSEREVRWGIIGVGNVCEVKSAPAMNLLENSKLVAVMRRSEEKVRDYAKRHQIPKWYTDAEKLINDPEVNAIYIATPPKPHAELTKLAAKSGKPIYVEKPMARTFQECIEMMEICKTYKSPLFVAYYRRALPHFVKIKELIEKGVIGEIRTVHIDLKQELVSDIIANVSENWRVNPEIAGGGYFYDLASHQMDLMDFLLGRIVDANGFSTNQAGKYEAEDLVAGIFKFQSGVIGTGNWCFTTGKCAKIDQTIIYGSKGYIKFETFGKGEFELFTDEQGHQHFEFDLPKHIQFNLIENIVNTILGKSEAISTGESAARANWVLEKIVK</sequence>
<dbReference type="RefSeq" id="WP_241274613.1">
    <property type="nucleotide sequence ID" value="NZ_JAKZGS010000005.1"/>
</dbReference>
<feature type="domain" description="GFO/IDH/MocA-like oxidoreductase" evidence="2">
    <location>
        <begin position="137"/>
        <end position="263"/>
    </location>
</feature>
<dbReference type="PANTHER" id="PTHR43249">
    <property type="entry name" value="UDP-N-ACETYL-2-AMINO-2-DEOXY-D-GLUCURONATE OXIDASE"/>
    <property type="match status" value="1"/>
</dbReference>
<name>A0ABS9UNA0_9BACT</name>
<dbReference type="EMBL" id="JAKZGS010000005">
    <property type="protein sequence ID" value="MCH7398102.1"/>
    <property type="molecule type" value="Genomic_DNA"/>
</dbReference>
<dbReference type="PANTHER" id="PTHR43249:SF1">
    <property type="entry name" value="D-GLUCOSIDE 3-DEHYDROGENASE"/>
    <property type="match status" value="1"/>
</dbReference>
<dbReference type="Pfam" id="PF01408">
    <property type="entry name" value="GFO_IDH_MocA"/>
    <property type="match status" value="1"/>
</dbReference>
<dbReference type="Pfam" id="PF22725">
    <property type="entry name" value="GFO_IDH_MocA_C3"/>
    <property type="match status" value="1"/>
</dbReference>
<comment type="caution">
    <text evidence="3">The sequence shown here is derived from an EMBL/GenBank/DDBJ whole genome shotgun (WGS) entry which is preliminary data.</text>
</comment>
<dbReference type="InterPro" id="IPR052515">
    <property type="entry name" value="Gfo/Idh/MocA_Oxidoreductase"/>
</dbReference>
<accession>A0ABS9UNA0</accession>
<dbReference type="InterPro" id="IPR000683">
    <property type="entry name" value="Gfo/Idh/MocA-like_OxRdtase_N"/>
</dbReference>
<dbReference type="InterPro" id="IPR036291">
    <property type="entry name" value="NAD(P)-bd_dom_sf"/>
</dbReference>
<evidence type="ECO:0000259" key="2">
    <source>
        <dbReference type="Pfam" id="PF22725"/>
    </source>
</evidence>
<protein>
    <submittedName>
        <fullName evidence="3">Gfo/Idh/MocA family oxidoreductase</fullName>
    </submittedName>
</protein>
<evidence type="ECO:0000313" key="3">
    <source>
        <dbReference type="EMBL" id="MCH7398102.1"/>
    </source>
</evidence>
<dbReference type="Gene3D" id="3.40.50.720">
    <property type="entry name" value="NAD(P)-binding Rossmann-like Domain"/>
    <property type="match status" value="1"/>
</dbReference>
<gene>
    <name evidence="3" type="ORF">MM236_08885</name>
</gene>
<evidence type="ECO:0000313" key="4">
    <source>
        <dbReference type="Proteomes" id="UP001165488"/>
    </source>
</evidence>
<organism evidence="3 4">
    <name type="scientific">Belliella calami</name>
    <dbReference type="NCBI Taxonomy" id="2923436"/>
    <lineage>
        <taxon>Bacteria</taxon>
        <taxon>Pseudomonadati</taxon>
        <taxon>Bacteroidota</taxon>
        <taxon>Cytophagia</taxon>
        <taxon>Cytophagales</taxon>
        <taxon>Cyclobacteriaceae</taxon>
        <taxon>Belliella</taxon>
    </lineage>
</organism>
<evidence type="ECO:0000259" key="1">
    <source>
        <dbReference type="Pfam" id="PF01408"/>
    </source>
</evidence>
<keyword evidence="4" id="KW-1185">Reference proteome</keyword>
<dbReference type="SUPFAM" id="SSF55347">
    <property type="entry name" value="Glyceraldehyde-3-phosphate dehydrogenase-like, C-terminal domain"/>
    <property type="match status" value="1"/>
</dbReference>
<dbReference type="Gene3D" id="3.30.360.10">
    <property type="entry name" value="Dihydrodipicolinate Reductase, domain 2"/>
    <property type="match status" value="1"/>
</dbReference>